<protein>
    <recommendedName>
        <fullName evidence="4">Lipoprotein</fullName>
    </recommendedName>
</protein>
<keyword evidence="3" id="KW-1185">Reference proteome</keyword>
<feature type="chain" id="PRO_5046853969" description="Lipoprotein" evidence="1">
    <location>
        <begin position="20"/>
        <end position="164"/>
    </location>
</feature>
<sequence length="164" mass="18041">MRKFVLLIPALILLNGCFASVSHYGGTARVLDQNGVPCFALKDSGFSDWTVSFLQVSRLDQGGQKGEILWVDGIDAPRPVINKKDCILWRQAFENVDAQMHELPPAIEQLHSGLIYSVQMNTSRVGDDRSGRWYSSHFCLSQSPSGGRVVHDLGVKPDACPVAN</sequence>
<proteinExistence type="predicted"/>
<gene>
    <name evidence="2" type="ORF">A6D6_02524</name>
</gene>
<evidence type="ECO:0000256" key="1">
    <source>
        <dbReference type="SAM" id="SignalP"/>
    </source>
</evidence>
<keyword evidence="1" id="KW-0732">Signal</keyword>
<dbReference type="EMBL" id="AQPF01000020">
    <property type="protein sequence ID" value="KAF0805139.1"/>
    <property type="molecule type" value="Genomic_DNA"/>
</dbReference>
<evidence type="ECO:0008006" key="4">
    <source>
        <dbReference type="Google" id="ProtNLM"/>
    </source>
</evidence>
<evidence type="ECO:0000313" key="2">
    <source>
        <dbReference type="EMBL" id="KAF0805139.1"/>
    </source>
</evidence>
<feature type="signal peptide" evidence="1">
    <location>
        <begin position="1"/>
        <end position="19"/>
    </location>
</feature>
<comment type="caution">
    <text evidence="2">The sequence shown here is derived from an EMBL/GenBank/DDBJ whole genome shotgun (WGS) entry which is preliminary data.</text>
</comment>
<evidence type="ECO:0000313" key="3">
    <source>
        <dbReference type="Proteomes" id="UP000771797"/>
    </source>
</evidence>
<reference evidence="2 3" key="1">
    <citation type="submission" date="2012-09" db="EMBL/GenBank/DDBJ databases">
        <title>Genome Sequence of alkane-degrading Bacterium Alcanivorax sp. 6-D-6.</title>
        <authorList>
            <person name="Lai Q."/>
            <person name="Shao Z."/>
        </authorList>
    </citation>
    <scope>NUCLEOTIDE SEQUENCE [LARGE SCALE GENOMIC DNA]</scope>
    <source>
        <strain evidence="2 3">6-D-6</strain>
    </source>
</reference>
<dbReference type="Proteomes" id="UP000771797">
    <property type="component" value="Unassembled WGS sequence"/>
</dbReference>
<accession>A0ABQ6Y6W0</accession>
<name>A0ABQ6Y6W0_9GAMM</name>
<organism evidence="2 3">
    <name type="scientific">Alcanivorax xiamenensis</name>
    <dbReference type="NCBI Taxonomy" id="1177156"/>
    <lineage>
        <taxon>Bacteria</taxon>
        <taxon>Pseudomonadati</taxon>
        <taxon>Pseudomonadota</taxon>
        <taxon>Gammaproteobacteria</taxon>
        <taxon>Oceanospirillales</taxon>
        <taxon>Alcanivoracaceae</taxon>
        <taxon>Alcanivorax</taxon>
    </lineage>
</organism>
<dbReference type="RefSeq" id="WP_133490764.1">
    <property type="nucleotide sequence ID" value="NZ_AQPF01000020.1"/>
</dbReference>